<protein>
    <submittedName>
        <fullName evidence="2">Uncharacterized protein</fullName>
    </submittedName>
</protein>
<comment type="caution">
    <text evidence="2">The sequence shown here is derived from an EMBL/GenBank/DDBJ whole genome shotgun (WGS) entry which is preliminary data.</text>
</comment>
<feature type="non-terminal residue" evidence="2">
    <location>
        <position position="689"/>
    </location>
</feature>
<proteinExistence type="predicted"/>
<name>A0ABP0KT55_9DINO</name>
<accession>A0ABP0KT55</accession>
<feature type="region of interest" description="Disordered" evidence="1">
    <location>
        <begin position="172"/>
        <end position="203"/>
    </location>
</feature>
<sequence>RKSAAAKNSLFGKKEVSAQIDTAELGTSTAQVPGPEVELPHLLLVVSDNIFAKRRAVIRRKVDNAEIATKSIEIYNQSVVDTERFQERFATSQPGTGFEQATLYKWFPPEKRFVRAMDFNREWIMARNNEAMYLLKDAGASKIVLDEKLFNSIDDTTRASLNLSVPVATPVGPASGGATAERQAASSSSTGSTVTTTFGEEPEFLPHFNPDRDHWFYEHNEQERGVSLIVQALEKDTTKYPTNTVTIHFSEHRDAAKLQLLNADLMEVVGVGYVRQGNAKAEFKLTVTVHFFSKRDFDEARVYQDQKARANVSTRRSMSMLAGLRVAFHGQRAEYREDVILHTKRGDDVLLGALSSQDLVREEFGDKAGATLNAFASAEGVTGFGGAMASAMESMLALGGFMKRQVVEESGRILTVPFVLYGPKASGKTAALFTFEKAVTGSPQDFINNGKGDWAEMRRAPSDTLSTTFLQNVKFDPDTPRNVRSLRRIDEEIYAGLSTKNVARAVFYDTKPAKDAYTDKDNRSLPFGMRVLVLQLDPILEAHASGAGTQLRVDLEAEIEPFLGERGTSTDLGELSRYPPIATILLTNEDLPRYDDDLPEKIRAGVDWFKESFSLTYVFPMSTFAIPDEELREMYKGDVRVRGTYCSDWRSTAIRAIGVLESIICATAEHELLSVYNLARRAAEAQQQA</sequence>
<gene>
    <name evidence="2" type="ORF">SCF082_LOCUS18863</name>
</gene>
<feature type="non-terminal residue" evidence="2">
    <location>
        <position position="1"/>
    </location>
</feature>
<evidence type="ECO:0000313" key="3">
    <source>
        <dbReference type="Proteomes" id="UP001642464"/>
    </source>
</evidence>
<keyword evidence="3" id="KW-1185">Reference proteome</keyword>
<organism evidence="2 3">
    <name type="scientific">Durusdinium trenchii</name>
    <dbReference type="NCBI Taxonomy" id="1381693"/>
    <lineage>
        <taxon>Eukaryota</taxon>
        <taxon>Sar</taxon>
        <taxon>Alveolata</taxon>
        <taxon>Dinophyceae</taxon>
        <taxon>Suessiales</taxon>
        <taxon>Symbiodiniaceae</taxon>
        <taxon>Durusdinium</taxon>
    </lineage>
</organism>
<feature type="compositionally biased region" description="Low complexity" evidence="1">
    <location>
        <begin position="186"/>
        <end position="197"/>
    </location>
</feature>
<evidence type="ECO:0000313" key="2">
    <source>
        <dbReference type="EMBL" id="CAK9029599.1"/>
    </source>
</evidence>
<reference evidence="2 3" key="1">
    <citation type="submission" date="2024-02" db="EMBL/GenBank/DDBJ databases">
        <authorList>
            <person name="Chen Y."/>
            <person name="Shah S."/>
            <person name="Dougan E. K."/>
            <person name="Thang M."/>
            <person name="Chan C."/>
        </authorList>
    </citation>
    <scope>NUCLEOTIDE SEQUENCE [LARGE SCALE GENOMIC DNA]</scope>
</reference>
<dbReference type="EMBL" id="CAXAMM010012697">
    <property type="protein sequence ID" value="CAK9029599.1"/>
    <property type="molecule type" value="Genomic_DNA"/>
</dbReference>
<evidence type="ECO:0000256" key="1">
    <source>
        <dbReference type="SAM" id="MobiDB-lite"/>
    </source>
</evidence>
<dbReference type="Proteomes" id="UP001642464">
    <property type="component" value="Unassembled WGS sequence"/>
</dbReference>